<name>A0A495VX46_9PSEU</name>
<proteinExistence type="predicted"/>
<keyword evidence="3" id="KW-1185">Reference proteome</keyword>
<accession>A0A495VX46</accession>
<reference evidence="2 3" key="1">
    <citation type="submission" date="2018-10" db="EMBL/GenBank/DDBJ databases">
        <title>Sequencing the genomes of 1000 actinobacteria strains.</title>
        <authorList>
            <person name="Klenk H.-P."/>
        </authorList>
    </citation>
    <scope>NUCLEOTIDE SEQUENCE [LARGE SCALE GENOMIC DNA]</scope>
    <source>
        <strain evidence="2 3">DSM 43800</strain>
    </source>
</reference>
<feature type="compositionally biased region" description="Pro residues" evidence="1">
    <location>
        <begin position="47"/>
        <end position="59"/>
    </location>
</feature>
<gene>
    <name evidence="2" type="ORF">C8E97_1970</name>
</gene>
<protein>
    <submittedName>
        <fullName evidence="2">Uncharacterized protein</fullName>
    </submittedName>
</protein>
<evidence type="ECO:0000313" key="2">
    <source>
        <dbReference type="EMBL" id="RKT53410.1"/>
    </source>
</evidence>
<comment type="caution">
    <text evidence="2">The sequence shown here is derived from an EMBL/GenBank/DDBJ whole genome shotgun (WGS) entry which is preliminary data.</text>
</comment>
<evidence type="ECO:0000313" key="3">
    <source>
        <dbReference type="Proteomes" id="UP000282084"/>
    </source>
</evidence>
<evidence type="ECO:0000256" key="1">
    <source>
        <dbReference type="SAM" id="MobiDB-lite"/>
    </source>
</evidence>
<organism evidence="2 3">
    <name type="scientific">Saccharothrix australiensis</name>
    <dbReference type="NCBI Taxonomy" id="2072"/>
    <lineage>
        <taxon>Bacteria</taxon>
        <taxon>Bacillati</taxon>
        <taxon>Actinomycetota</taxon>
        <taxon>Actinomycetes</taxon>
        <taxon>Pseudonocardiales</taxon>
        <taxon>Pseudonocardiaceae</taxon>
        <taxon>Saccharothrix</taxon>
    </lineage>
</organism>
<dbReference type="AlphaFoldDB" id="A0A495VX46"/>
<dbReference type="EMBL" id="RBXO01000001">
    <property type="protein sequence ID" value="RKT53410.1"/>
    <property type="molecule type" value="Genomic_DNA"/>
</dbReference>
<feature type="region of interest" description="Disordered" evidence="1">
    <location>
        <begin position="10"/>
        <end position="67"/>
    </location>
</feature>
<dbReference type="Proteomes" id="UP000282084">
    <property type="component" value="Unassembled WGS sequence"/>
</dbReference>
<sequence length="162" mass="16467">MVLAALAVAGCGGDGSPSAPPPFSPSPSSTPSAALPTSLSLPGVPTAQPPPQSTAPPLPQARQVPADRVDAGALSDAYRRDVSVSADGRTVQVFSVSGGCKRASAEVEAQSADQVLITLVTTYYPASGEVCTEELFAVPVDVVLDAPLGERRIVLEARERTG</sequence>
<feature type="compositionally biased region" description="Low complexity" evidence="1">
    <location>
        <begin position="26"/>
        <end position="46"/>
    </location>
</feature>